<evidence type="ECO:0000313" key="3">
    <source>
        <dbReference type="Proteomes" id="UP001530293"/>
    </source>
</evidence>
<reference evidence="2 3" key="1">
    <citation type="submission" date="2024-10" db="EMBL/GenBank/DDBJ databases">
        <title>Updated reference genomes for cyclostephanoid diatoms.</title>
        <authorList>
            <person name="Roberts W.R."/>
            <person name="Alverson A.J."/>
        </authorList>
    </citation>
    <scope>NUCLEOTIDE SEQUENCE [LARGE SCALE GENOMIC DNA]</scope>
    <source>
        <strain evidence="2 3">AJA232-27</strain>
    </source>
</reference>
<dbReference type="AlphaFoldDB" id="A0ABD3M6T7"/>
<dbReference type="Proteomes" id="UP001530293">
    <property type="component" value="Unassembled WGS sequence"/>
</dbReference>
<feature type="region of interest" description="Disordered" evidence="1">
    <location>
        <begin position="1"/>
        <end position="33"/>
    </location>
</feature>
<feature type="region of interest" description="Disordered" evidence="1">
    <location>
        <begin position="105"/>
        <end position="128"/>
    </location>
</feature>
<sequence>MVEPNFEGDSKISQILRPRPVARDYSSRSNASVSSTKTHRRLAIEISSILYNSPGGFSINTSEQVDAISTKPIAPSSRRVLGENFSVNQGSDPIVSTSYNTSIQIPSEDNLGSTKDSDVKDGQGSKHTRDPAFCAVELIRELSFSCLPKTSSSPDESVSRQMTPTEGSHRNGPNQHGLETIGAGENDLPPPPFTPPPLPPSIRRLEMNQFIDIPSNRTRTRSTSISEMSDSYFNETRGDREVEKSATSVMHTSTGSREDHVTVEKNVLDLDPQPVSPCSISSSLSDDNIITENIVEFEMEDYDYEDLFSVQKSTGLFSIQDDRCNSSRGDNGAVLRKQELLKPRLTSEALKEWDMLCEGTYYPKRCISSIIRARSCPDKGSAAPLPYQGGCDIDLQEDNRSVEESGIHLISQSMFSYTNSCSSSSTSSNDDVRSDLDFDVGLFAPIHMQIPVVQSSSARRTV</sequence>
<evidence type="ECO:0000256" key="1">
    <source>
        <dbReference type="SAM" id="MobiDB-lite"/>
    </source>
</evidence>
<keyword evidence="3" id="KW-1185">Reference proteome</keyword>
<protein>
    <submittedName>
        <fullName evidence="2">Uncharacterized protein</fullName>
    </submittedName>
</protein>
<organism evidence="2 3">
    <name type="scientific">Discostella pseudostelligera</name>
    <dbReference type="NCBI Taxonomy" id="259834"/>
    <lineage>
        <taxon>Eukaryota</taxon>
        <taxon>Sar</taxon>
        <taxon>Stramenopiles</taxon>
        <taxon>Ochrophyta</taxon>
        <taxon>Bacillariophyta</taxon>
        <taxon>Coscinodiscophyceae</taxon>
        <taxon>Thalassiosirophycidae</taxon>
        <taxon>Stephanodiscales</taxon>
        <taxon>Stephanodiscaceae</taxon>
        <taxon>Discostella</taxon>
    </lineage>
</organism>
<feature type="compositionally biased region" description="Polar residues" evidence="1">
    <location>
        <begin position="148"/>
        <end position="174"/>
    </location>
</feature>
<feature type="compositionally biased region" description="Polar residues" evidence="1">
    <location>
        <begin position="105"/>
        <end position="114"/>
    </location>
</feature>
<gene>
    <name evidence="2" type="ORF">ACHAWU_009780</name>
</gene>
<name>A0ABD3M6T7_9STRA</name>
<proteinExistence type="predicted"/>
<dbReference type="EMBL" id="JALLBG020000199">
    <property type="protein sequence ID" value="KAL3759633.1"/>
    <property type="molecule type" value="Genomic_DNA"/>
</dbReference>
<feature type="compositionally biased region" description="Basic and acidic residues" evidence="1">
    <location>
        <begin position="115"/>
        <end position="128"/>
    </location>
</feature>
<evidence type="ECO:0000313" key="2">
    <source>
        <dbReference type="EMBL" id="KAL3759633.1"/>
    </source>
</evidence>
<comment type="caution">
    <text evidence="2">The sequence shown here is derived from an EMBL/GenBank/DDBJ whole genome shotgun (WGS) entry which is preliminary data.</text>
</comment>
<accession>A0ABD3M6T7</accession>
<feature type="region of interest" description="Disordered" evidence="1">
    <location>
        <begin position="148"/>
        <end position="183"/>
    </location>
</feature>